<accession>A0A975FP02</accession>
<evidence type="ECO:0000256" key="2">
    <source>
        <dbReference type="RuleBase" id="RU362080"/>
    </source>
</evidence>
<dbReference type="Pfam" id="PF02604">
    <property type="entry name" value="PhdYeFM_antitox"/>
    <property type="match status" value="1"/>
</dbReference>
<keyword evidence="4" id="KW-1185">Reference proteome</keyword>
<comment type="function">
    <text evidence="2">Antitoxin component of a type II toxin-antitoxin (TA) system.</text>
</comment>
<dbReference type="InterPro" id="IPR006442">
    <property type="entry name" value="Antitoxin_Phd/YefM"/>
</dbReference>
<dbReference type="AlphaFoldDB" id="A0A975FP02"/>
<sequence length="84" mass="8665">MSARTVNIHEAKTTFSKLVEAARDGETIVIAKAGAPVAKLTRLGAPEHAVSRLGFLSGQATIPDDFDAWAADEIAAGFGMGPVA</sequence>
<dbReference type="InterPro" id="IPR036165">
    <property type="entry name" value="YefM-like_sf"/>
</dbReference>
<evidence type="ECO:0000313" key="3">
    <source>
        <dbReference type="EMBL" id="QTX05958.1"/>
    </source>
</evidence>
<dbReference type="EMBL" id="CP071696">
    <property type="protein sequence ID" value="QTX05958.1"/>
    <property type="molecule type" value="Genomic_DNA"/>
</dbReference>
<proteinExistence type="inferred from homology"/>
<evidence type="ECO:0000313" key="4">
    <source>
        <dbReference type="Proteomes" id="UP000671914"/>
    </source>
</evidence>
<dbReference type="Proteomes" id="UP000671914">
    <property type="component" value="Chromosome"/>
</dbReference>
<comment type="similarity">
    <text evidence="1 2">Belongs to the phD/YefM antitoxin family.</text>
</comment>
<dbReference type="KEGG" id="aarc:G127AT_07165"/>
<protein>
    <recommendedName>
        <fullName evidence="2">Antitoxin</fullName>
    </recommendedName>
</protein>
<evidence type="ECO:0000256" key="1">
    <source>
        <dbReference type="ARBA" id="ARBA00009981"/>
    </source>
</evidence>
<gene>
    <name evidence="3" type="ORF">G127AT_07165</name>
</gene>
<dbReference type="NCBIfam" id="TIGR01552">
    <property type="entry name" value="phd_fam"/>
    <property type="match status" value="1"/>
</dbReference>
<reference evidence="3" key="1">
    <citation type="submission" date="2021-03" db="EMBL/GenBank/DDBJ databases">
        <title>Agromyces archimandritus sp. nov., isolated from the cockroach Archimandrita tessellata.</title>
        <authorList>
            <person name="Guzman J."/>
            <person name="Ortuzar M."/>
            <person name="Poehlein A."/>
            <person name="Daniel R."/>
            <person name="Trujillo M."/>
            <person name="Vilcinskas A."/>
        </authorList>
    </citation>
    <scope>NUCLEOTIDE SEQUENCE</scope>
    <source>
        <strain evidence="3">G127AT</strain>
    </source>
</reference>
<dbReference type="RefSeq" id="WP_210901436.1">
    <property type="nucleotide sequence ID" value="NZ_CP071696.1"/>
</dbReference>
<dbReference type="Gene3D" id="3.40.1620.10">
    <property type="entry name" value="YefM-like domain"/>
    <property type="match status" value="1"/>
</dbReference>
<name>A0A975FP02_9MICO</name>
<dbReference type="SUPFAM" id="SSF143120">
    <property type="entry name" value="YefM-like"/>
    <property type="match status" value="1"/>
</dbReference>
<organism evidence="3 4">
    <name type="scientific">Agromyces archimandritae</name>
    <dbReference type="NCBI Taxonomy" id="2781962"/>
    <lineage>
        <taxon>Bacteria</taxon>
        <taxon>Bacillati</taxon>
        <taxon>Actinomycetota</taxon>
        <taxon>Actinomycetes</taxon>
        <taxon>Micrococcales</taxon>
        <taxon>Microbacteriaceae</taxon>
        <taxon>Agromyces</taxon>
    </lineage>
</organism>